<keyword evidence="3" id="KW-0732">Signal</keyword>
<accession>A0A8H6S2A1</accession>
<feature type="compositionally biased region" description="Basic and acidic residues" evidence="1">
    <location>
        <begin position="443"/>
        <end position="456"/>
    </location>
</feature>
<name>A0A8H6S2A1_9AGAR</name>
<evidence type="ECO:0000313" key="4">
    <source>
        <dbReference type="EMBL" id="KAF7291358.1"/>
    </source>
</evidence>
<keyword evidence="2" id="KW-1133">Transmembrane helix</keyword>
<feature type="compositionally biased region" description="Low complexity" evidence="1">
    <location>
        <begin position="188"/>
        <end position="209"/>
    </location>
</feature>
<feature type="region of interest" description="Disordered" evidence="1">
    <location>
        <begin position="441"/>
        <end position="496"/>
    </location>
</feature>
<feature type="region of interest" description="Disordered" evidence="1">
    <location>
        <begin position="188"/>
        <end position="219"/>
    </location>
</feature>
<evidence type="ECO:0000256" key="1">
    <source>
        <dbReference type="SAM" id="MobiDB-lite"/>
    </source>
</evidence>
<evidence type="ECO:0000256" key="2">
    <source>
        <dbReference type="SAM" id="Phobius"/>
    </source>
</evidence>
<organism evidence="4 5">
    <name type="scientific">Mycena indigotica</name>
    <dbReference type="NCBI Taxonomy" id="2126181"/>
    <lineage>
        <taxon>Eukaryota</taxon>
        <taxon>Fungi</taxon>
        <taxon>Dikarya</taxon>
        <taxon>Basidiomycota</taxon>
        <taxon>Agaricomycotina</taxon>
        <taxon>Agaricomycetes</taxon>
        <taxon>Agaricomycetidae</taxon>
        <taxon>Agaricales</taxon>
        <taxon>Marasmiineae</taxon>
        <taxon>Mycenaceae</taxon>
        <taxon>Mycena</taxon>
    </lineage>
</organism>
<comment type="caution">
    <text evidence="4">The sequence shown here is derived from an EMBL/GenBank/DDBJ whole genome shotgun (WGS) entry which is preliminary data.</text>
</comment>
<evidence type="ECO:0000313" key="5">
    <source>
        <dbReference type="Proteomes" id="UP000636479"/>
    </source>
</evidence>
<feature type="signal peptide" evidence="3">
    <location>
        <begin position="1"/>
        <end position="31"/>
    </location>
</feature>
<evidence type="ECO:0000256" key="3">
    <source>
        <dbReference type="SAM" id="SignalP"/>
    </source>
</evidence>
<protein>
    <submittedName>
        <fullName evidence="4">Uncharacterized protein</fullName>
    </submittedName>
</protein>
<dbReference type="Gene3D" id="2.60.120.260">
    <property type="entry name" value="Galactose-binding domain-like"/>
    <property type="match status" value="1"/>
</dbReference>
<feature type="compositionally biased region" description="Pro residues" evidence="1">
    <location>
        <begin position="348"/>
        <end position="368"/>
    </location>
</feature>
<dbReference type="Proteomes" id="UP000636479">
    <property type="component" value="Unassembled WGS sequence"/>
</dbReference>
<dbReference type="GeneID" id="59351790"/>
<sequence>MPPPNSKRSRRRSCKAFALFLAARALPCAHAQANRTLDDFSPALVYTPATPPALVRGALAGFNVSELYNGTVAVLNATAAPGHSVNMSVKFTGTEIYVFLAKPQNASAGAYGIAYNVYLDGAQVDQVGSFDQDTDAEYAQEGYTNSNLNLTLKAHTLVFEATDGAVYLDYVVFRSNNPTPETSIAPIKALPSPSSAAPSGSAAATGTKSRPGETPLASAVAERKRSRVPLIAGAAAAVLCLLGAGVAACICLRRRNARRPAAAVLPGGPGPYPAMSQSLSYAGGQVYASDAALVGSQHSVSAHGHAPYGYTDAPPPLPSQQHNLYQHPPHLQPQAYDSPMPNLYLSPPAQPQPMTYPPAPSPVSPPLTSPSAYSPVSPSDTYAYAPPTPTAYDPRGAATLAYTPSQSSHSSRSAYDERARILAEQRRIEAEYERPGWASLSGAEEKRRLREHEERLGVANPGPLSPASPASSSAGMQRSWSTRTGTSGSGAGAEDISHIAAEMHALRAQVARLEGERLEREGRPAAGV</sequence>
<dbReference type="AlphaFoldDB" id="A0A8H6S2A1"/>
<feature type="chain" id="PRO_5034587026" evidence="3">
    <location>
        <begin position="32"/>
        <end position="528"/>
    </location>
</feature>
<reference evidence="4" key="1">
    <citation type="submission" date="2020-05" db="EMBL/GenBank/DDBJ databases">
        <title>Mycena genomes resolve the evolution of fungal bioluminescence.</title>
        <authorList>
            <person name="Tsai I.J."/>
        </authorList>
    </citation>
    <scope>NUCLEOTIDE SEQUENCE</scope>
    <source>
        <strain evidence="4">171206Taipei</strain>
    </source>
</reference>
<feature type="region of interest" description="Disordered" evidence="1">
    <location>
        <begin position="305"/>
        <end position="390"/>
    </location>
</feature>
<gene>
    <name evidence="4" type="ORF">MIND_01280300</name>
</gene>
<dbReference type="OrthoDB" id="3047968at2759"/>
<keyword evidence="2" id="KW-0812">Transmembrane</keyword>
<feature type="compositionally biased region" description="Low complexity" evidence="1">
    <location>
        <begin position="459"/>
        <end position="486"/>
    </location>
</feature>
<keyword evidence="5" id="KW-1185">Reference proteome</keyword>
<dbReference type="RefSeq" id="XP_037214480.1">
    <property type="nucleotide sequence ID" value="XM_037369274.1"/>
</dbReference>
<dbReference type="EMBL" id="JACAZF010000013">
    <property type="protein sequence ID" value="KAF7291358.1"/>
    <property type="molecule type" value="Genomic_DNA"/>
</dbReference>
<feature type="transmembrane region" description="Helical" evidence="2">
    <location>
        <begin position="230"/>
        <end position="252"/>
    </location>
</feature>
<keyword evidence="2" id="KW-0472">Membrane</keyword>
<proteinExistence type="predicted"/>